<dbReference type="RefSeq" id="WP_184581208.1">
    <property type="nucleotide sequence ID" value="NZ_JACHJT010000001.1"/>
</dbReference>
<dbReference type="AlphaFoldDB" id="A0A7W7RKH6"/>
<dbReference type="Pfam" id="PF18593">
    <property type="entry name" value="CdiI_2"/>
    <property type="match status" value="1"/>
</dbReference>
<proteinExistence type="predicted"/>
<gene>
    <name evidence="2" type="ORF">F4561_004445</name>
</gene>
<accession>A0A7W7RKH6</accession>
<sequence>MTESLRGVYELQGMFHQDWDLDYESWDEVIEDFARSRSAYASAAVTELANMAEQWSEKRIRKEIRVIVTQKEAAKLPQPRWKNAALTLRERIIAAQRNYGHWSTD</sequence>
<evidence type="ECO:0000313" key="3">
    <source>
        <dbReference type="Proteomes" id="UP000523007"/>
    </source>
</evidence>
<name>A0A7W7RKH6_9ACTN</name>
<protein>
    <recommendedName>
        <fullName evidence="1">CdiI immunity protein domain-containing protein</fullName>
    </recommendedName>
</protein>
<feature type="domain" description="CdiI immunity protein" evidence="1">
    <location>
        <begin position="11"/>
        <end position="54"/>
    </location>
</feature>
<dbReference type="InterPro" id="IPR041129">
    <property type="entry name" value="CdiI_2"/>
</dbReference>
<organism evidence="2 3">
    <name type="scientific">Lipingzhangella halophila</name>
    <dbReference type="NCBI Taxonomy" id="1783352"/>
    <lineage>
        <taxon>Bacteria</taxon>
        <taxon>Bacillati</taxon>
        <taxon>Actinomycetota</taxon>
        <taxon>Actinomycetes</taxon>
        <taxon>Streptosporangiales</taxon>
        <taxon>Nocardiopsidaceae</taxon>
        <taxon>Lipingzhangella</taxon>
    </lineage>
</organism>
<dbReference type="EMBL" id="JACHJT010000001">
    <property type="protein sequence ID" value="MBB4933625.1"/>
    <property type="molecule type" value="Genomic_DNA"/>
</dbReference>
<comment type="caution">
    <text evidence="2">The sequence shown here is derived from an EMBL/GenBank/DDBJ whole genome shotgun (WGS) entry which is preliminary data.</text>
</comment>
<evidence type="ECO:0000313" key="2">
    <source>
        <dbReference type="EMBL" id="MBB4933625.1"/>
    </source>
</evidence>
<evidence type="ECO:0000259" key="1">
    <source>
        <dbReference type="Pfam" id="PF18593"/>
    </source>
</evidence>
<dbReference type="Proteomes" id="UP000523007">
    <property type="component" value="Unassembled WGS sequence"/>
</dbReference>
<keyword evidence="3" id="KW-1185">Reference proteome</keyword>
<reference evidence="2 3" key="1">
    <citation type="submission" date="2020-08" db="EMBL/GenBank/DDBJ databases">
        <title>Sequencing the genomes of 1000 actinobacteria strains.</title>
        <authorList>
            <person name="Klenk H.-P."/>
        </authorList>
    </citation>
    <scope>NUCLEOTIDE SEQUENCE [LARGE SCALE GENOMIC DNA]</scope>
    <source>
        <strain evidence="2 3">DSM 102030</strain>
    </source>
</reference>